<dbReference type="EMBL" id="GDHC01021256">
    <property type="protein sequence ID" value="JAP97372.1"/>
    <property type="molecule type" value="Transcribed_RNA"/>
</dbReference>
<dbReference type="PANTHER" id="PTHR23003:SF55">
    <property type="entry name" value="RNA-BINDING PROTEIN"/>
    <property type="match status" value="1"/>
</dbReference>
<evidence type="ECO:0000256" key="1">
    <source>
        <dbReference type="ARBA" id="ARBA00022884"/>
    </source>
</evidence>
<protein>
    <submittedName>
        <fullName evidence="5">RNA-binding protein lark</fullName>
    </submittedName>
</protein>
<dbReference type="SMART" id="SM00360">
    <property type="entry name" value="RRM"/>
    <property type="match status" value="2"/>
</dbReference>
<dbReference type="PANTHER" id="PTHR23003">
    <property type="entry name" value="RNA RECOGNITION MOTIF RRM DOMAIN CONTAINING PROTEIN"/>
    <property type="match status" value="1"/>
</dbReference>
<accession>A0A0A9X4J2</accession>
<dbReference type="InterPro" id="IPR050374">
    <property type="entry name" value="RRT5_SRSF_SR"/>
</dbReference>
<dbReference type="Gene3D" id="3.30.70.330">
    <property type="match status" value="2"/>
</dbReference>
<evidence type="ECO:0000259" key="4">
    <source>
        <dbReference type="PROSITE" id="PS50102"/>
    </source>
</evidence>
<sequence>MPAKSNKTTAAASTSGSGVSKAANKPVNKSANKTAVHKTVTKAASSVKAAPKPTVSKTSTGKAAAGAKTAASAAPAAKAAARQPPSSMGVYVKHWGNGSAEEAAAVFKAAGNVVKTQIRRHRYALVFFDTPAAVKKAIDLFNGKEVCGATIEVAPAKTTPKPDPHENSSCVFISPIFRTSTTKQQILELFQGMKVLRLRTYRRNFANVYLDSPAAAEKFVKEKNGMEFRNHTLRVKLSSKSLAKLKARQESAKLLMAAHRHKKTKQQK</sequence>
<feature type="compositionally biased region" description="Low complexity" evidence="3">
    <location>
        <begin position="1"/>
        <end position="23"/>
    </location>
</feature>
<dbReference type="InterPro" id="IPR000504">
    <property type="entry name" value="RRM_dom"/>
</dbReference>
<reference evidence="5" key="1">
    <citation type="journal article" date="2014" name="PLoS ONE">
        <title>Transcriptome-Based Identification of ABC Transporters in the Western Tarnished Plant Bug Lygus hesperus.</title>
        <authorList>
            <person name="Hull J.J."/>
            <person name="Chaney K."/>
            <person name="Geib S.M."/>
            <person name="Fabrick J.A."/>
            <person name="Brent C.S."/>
            <person name="Walsh D."/>
            <person name="Lavine L.C."/>
        </authorList>
    </citation>
    <scope>NUCLEOTIDE SEQUENCE</scope>
</reference>
<keyword evidence="1 2" id="KW-0694">RNA-binding</keyword>
<evidence type="ECO:0000313" key="6">
    <source>
        <dbReference type="EMBL" id="JAP97372.1"/>
    </source>
</evidence>
<feature type="region of interest" description="Disordered" evidence="3">
    <location>
        <begin position="1"/>
        <end position="62"/>
    </location>
</feature>
<dbReference type="PROSITE" id="PS50102">
    <property type="entry name" value="RRM"/>
    <property type="match status" value="2"/>
</dbReference>
<dbReference type="InterPro" id="IPR012677">
    <property type="entry name" value="Nucleotide-bd_a/b_plait_sf"/>
</dbReference>
<feature type="compositionally biased region" description="Low complexity" evidence="3">
    <location>
        <begin position="41"/>
        <end position="62"/>
    </location>
</feature>
<reference evidence="6" key="3">
    <citation type="journal article" date="2016" name="Gigascience">
        <title>De novo construction of an expanded transcriptome assembly for the western tarnished plant bug, Lygus hesperus.</title>
        <authorList>
            <person name="Tassone E.E."/>
            <person name="Geib S.M."/>
            <person name="Hall B."/>
            <person name="Fabrick J.A."/>
            <person name="Brent C.S."/>
            <person name="Hull J.J."/>
        </authorList>
    </citation>
    <scope>NUCLEOTIDE SEQUENCE</scope>
</reference>
<dbReference type="AlphaFoldDB" id="A0A0A9X4J2"/>
<dbReference type="GO" id="GO:0003729">
    <property type="term" value="F:mRNA binding"/>
    <property type="evidence" value="ECO:0007669"/>
    <property type="project" value="TreeGrafter"/>
</dbReference>
<dbReference type="GO" id="GO:0005634">
    <property type="term" value="C:nucleus"/>
    <property type="evidence" value="ECO:0007669"/>
    <property type="project" value="TreeGrafter"/>
</dbReference>
<dbReference type="EMBL" id="GBHO01028002">
    <property type="protein sequence ID" value="JAG15602.1"/>
    <property type="molecule type" value="Transcribed_RNA"/>
</dbReference>
<evidence type="ECO:0000256" key="3">
    <source>
        <dbReference type="SAM" id="MobiDB-lite"/>
    </source>
</evidence>
<evidence type="ECO:0000313" key="5">
    <source>
        <dbReference type="EMBL" id="JAG15602.1"/>
    </source>
</evidence>
<organism evidence="5">
    <name type="scientific">Lygus hesperus</name>
    <name type="common">Western plant bug</name>
    <dbReference type="NCBI Taxonomy" id="30085"/>
    <lineage>
        <taxon>Eukaryota</taxon>
        <taxon>Metazoa</taxon>
        <taxon>Ecdysozoa</taxon>
        <taxon>Arthropoda</taxon>
        <taxon>Hexapoda</taxon>
        <taxon>Insecta</taxon>
        <taxon>Pterygota</taxon>
        <taxon>Neoptera</taxon>
        <taxon>Paraneoptera</taxon>
        <taxon>Hemiptera</taxon>
        <taxon>Heteroptera</taxon>
        <taxon>Panheteroptera</taxon>
        <taxon>Cimicomorpha</taxon>
        <taxon>Miridae</taxon>
        <taxon>Mirini</taxon>
        <taxon>Lygus</taxon>
    </lineage>
</organism>
<feature type="domain" description="RRM" evidence="4">
    <location>
        <begin position="88"/>
        <end position="158"/>
    </location>
</feature>
<dbReference type="GO" id="GO:0005737">
    <property type="term" value="C:cytoplasm"/>
    <property type="evidence" value="ECO:0007669"/>
    <property type="project" value="TreeGrafter"/>
</dbReference>
<dbReference type="InterPro" id="IPR035979">
    <property type="entry name" value="RBD_domain_sf"/>
</dbReference>
<proteinExistence type="predicted"/>
<dbReference type="Pfam" id="PF00076">
    <property type="entry name" value="RRM_1"/>
    <property type="match status" value="1"/>
</dbReference>
<evidence type="ECO:0000256" key="2">
    <source>
        <dbReference type="PROSITE-ProRule" id="PRU00176"/>
    </source>
</evidence>
<feature type="domain" description="RRM" evidence="4">
    <location>
        <begin position="169"/>
        <end position="240"/>
    </location>
</feature>
<name>A0A0A9X4J2_LYGHE</name>
<reference evidence="5" key="2">
    <citation type="submission" date="2014-07" db="EMBL/GenBank/DDBJ databases">
        <authorList>
            <person name="Hull J."/>
        </authorList>
    </citation>
    <scope>NUCLEOTIDE SEQUENCE</scope>
</reference>
<gene>
    <name evidence="5" type="primary">lark_7</name>
    <name evidence="5" type="ORF">CM83_12845</name>
    <name evidence="6" type="ORF">g.22987</name>
</gene>
<dbReference type="SUPFAM" id="SSF54928">
    <property type="entry name" value="RNA-binding domain, RBD"/>
    <property type="match status" value="1"/>
</dbReference>